<dbReference type="Proteomes" id="UP001335325">
    <property type="component" value="Chromosome"/>
</dbReference>
<dbReference type="Pfam" id="PF00455">
    <property type="entry name" value="DeoRC"/>
    <property type="match status" value="1"/>
</dbReference>
<dbReference type="EMBL" id="CP109134">
    <property type="protein sequence ID" value="WSD11595.1"/>
    <property type="molecule type" value="Genomic_DNA"/>
</dbReference>
<keyword evidence="3" id="KW-1185">Reference proteome</keyword>
<dbReference type="InterPro" id="IPR037171">
    <property type="entry name" value="NagB/RpiA_transferase-like"/>
</dbReference>
<accession>A0ABZ1GZL1</accession>
<proteinExistence type="predicted"/>
<name>A0ABZ1GZL1_9ACTN</name>
<feature type="domain" description="DeoR-like transcriptional repressor C-terminal sensor" evidence="1">
    <location>
        <begin position="1"/>
        <end position="74"/>
    </location>
</feature>
<evidence type="ECO:0000313" key="3">
    <source>
        <dbReference type="Proteomes" id="UP001335325"/>
    </source>
</evidence>
<reference evidence="2 3" key="1">
    <citation type="submission" date="2022-10" db="EMBL/GenBank/DDBJ databases">
        <title>The complete genomes of actinobacterial strains from the NBC collection.</title>
        <authorList>
            <person name="Joergensen T.S."/>
            <person name="Alvarez Arevalo M."/>
            <person name="Sterndorff E.B."/>
            <person name="Faurdal D."/>
            <person name="Vuksanovic O."/>
            <person name="Mourched A.-S."/>
            <person name="Charusanti P."/>
            <person name="Shaw S."/>
            <person name="Blin K."/>
            <person name="Weber T."/>
        </authorList>
    </citation>
    <scope>NUCLEOTIDE SEQUENCE [LARGE SCALE GENOMIC DNA]</scope>
    <source>
        <strain evidence="2 3">NBC 01753</strain>
    </source>
</reference>
<evidence type="ECO:0000313" key="2">
    <source>
        <dbReference type="EMBL" id="WSD11595.1"/>
    </source>
</evidence>
<gene>
    <name evidence="2" type="ORF">OIE73_30350</name>
</gene>
<evidence type="ECO:0000259" key="1">
    <source>
        <dbReference type="Pfam" id="PF00455"/>
    </source>
</evidence>
<dbReference type="SUPFAM" id="SSF100950">
    <property type="entry name" value="NagB/RpiA/CoA transferase-like"/>
    <property type="match status" value="1"/>
</dbReference>
<dbReference type="InterPro" id="IPR014036">
    <property type="entry name" value="DeoR-like_C"/>
</dbReference>
<protein>
    <recommendedName>
        <fullName evidence="1">DeoR-like transcriptional repressor C-terminal sensor domain-containing protein</fullName>
    </recommendedName>
</protein>
<sequence length="94" mass="9830">MRADLAFVGSGGIAPYGLTGFHLTDFHLDEAATERGVLADASHRCVPADSGRFGRTAAHRACEPDGFHPLITDTPFPAELHTALGRAGSDVITA</sequence>
<organism evidence="2 3">
    <name type="scientific">Streptomyces hirsutus</name>
    <dbReference type="NCBI Taxonomy" id="35620"/>
    <lineage>
        <taxon>Bacteria</taxon>
        <taxon>Bacillati</taxon>
        <taxon>Actinomycetota</taxon>
        <taxon>Actinomycetes</taxon>
        <taxon>Kitasatosporales</taxon>
        <taxon>Streptomycetaceae</taxon>
        <taxon>Streptomyces</taxon>
    </lineage>
</organism>